<dbReference type="Proteomes" id="UP001224775">
    <property type="component" value="Unassembled WGS sequence"/>
</dbReference>
<organism evidence="2 3">
    <name type="scientific">Skeletonema marinoi</name>
    <dbReference type="NCBI Taxonomy" id="267567"/>
    <lineage>
        <taxon>Eukaryota</taxon>
        <taxon>Sar</taxon>
        <taxon>Stramenopiles</taxon>
        <taxon>Ochrophyta</taxon>
        <taxon>Bacillariophyta</taxon>
        <taxon>Coscinodiscophyceae</taxon>
        <taxon>Thalassiosirophycidae</taxon>
        <taxon>Thalassiosirales</taxon>
        <taxon>Skeletonemataceae</taxon>
        <taxon>Skeletonema</taxon>
        <taxon>Skeletonema marinoi-dohrnii complex</taxon>
    </lineage>
</organism>
<proteinExistence type="predicted"/>
<name>A0AAD8XTK1_9STRA</name>
<dbReference type="InterPro" id="IPR002509">
    <property type="entry name" value="NODB_dom"/>
</dbReference>
<dbReference type="Pfam" id="PF01522">
    <property type="entry name" value="Polysacc_deac_1"/>
    <property type="match status" value="1"/>
</dbReference>
<keyword evidence="2" id="KW-0456">Lyase</keyword>
<dbReference type="Gene3D" id="3.20.20.370">
    <property type="entry name" value="Glycoside hydrolase/deacetylase"/>
    <property type="match status" value="1"/>
</dbReference>
<accession>A0AAD8XTK1</accession>
<dbReference type="AlphaFoldDB" id="A0AAD8XTK1"/>
<evidence type="ECO:0000313" key="2">
    <source>
        <dbReference type="EMBL" id="KAK1733218.1"/>
    </source>
</evidence>
<evidence type="ECO:0000313" key="3">
    <source>
        <dbReference type="Proteomes" id="UP001224775"/>
    </source>
</evidence>
<dbReference type="PROSITE" id="PS51677">
    <property type="entry name" value="NODB"/>
    <property type="match status" value="1"/>
</dbReference>
<dbReference type="GO" id="GO:0016810">
    <property type="term" value="F:hydrolase activity, acting on carbon-nitrogen (but not peptide) bonds"/>
    <property type="evidence" value="ECO:0007669"/>
    <property type="project" value="InterPro"/>
</dbReference>
<dbReference type="SUPFAM" id="SSF88713">
    <property type="entry name" value="Glycoside hydrolase/deacetylase"/>
    <property type="match status" value="1"/>
</dbReference>
<dbReference type="PANTHER" id="PTHR43123">
    <property type="entry name" value="POLYSACCHARIDE DEACETYLASE-RELATED"/>
    <property type="match status" value="1"/>
</dbReference>
<dbReference type="CDD" id="cd10977">
    <property type="entry name" value="CE4_PuuE_SpCDA1"/>
    <property type="match status" value="1"/>
</dbReference>
<dbReference type="PANTHER" id="PTHR43123:SF1">
    <property type="entry name" value="POLYSACCHARIDE DEACETYLASE-RELATED"/>
    <property type="match status" value="1"/>
</dbReference>
<reference evidence="2" key="1">
    <citation type="submission" date="2023-06" db="EMBL/GenBank/DDBJ databases">
        <title>Survivors Of The Sea: Transcriptome response of Skeletonema marinoi to long-term dormancy.</title>
        <authorList>
            <person name="Pinder M.I.M."/>
            <person name="Kourtchenko O."/>
            <person name="Robertson E.K."/>
            <person name="Larsson T."/>
            <person name="Maumus F."/>
            <person name="Osuna-Cruz C.M."/>
            <person name="Vancaester E."/>
            <person name="Stenow R."/>
            <person name="Vandepoele K."/>
            <person name="Ploug H."/>
            <person name="Bruchert V."/>
            <person name="Godhe A."/>
            <person name="Topel M."/>
        </authorList>
    </citation>
    <scope>NUCLEOTIDE SEQUENCE</scope>
    <source>
        <strain evidence="2">R05AC</strain>
    </source>
</reference>
<dbReference type="EC" id="4.1.1.97" evidence="2"/>
<dbReference type="GO" id="GO:0005975">
    <property type="term" value="P:carbohydrate metabolic process"/>
    <property type="evidence" value="ECO:0007669"/>
    <property type="project" value="InterPro"/>
</dbReference>
<evidence type="ECO:0000259" key="1">
    <source>
        <dbReference type="PROSITE" id="PS51677"/>
    </source>
</evidence>
<keyword evidence="3" id="KW-1185">Reference proteome</keyword>
<dbReference type="InterPro" id="IPR017625">
    <property type="entry name" value="PuuE"/>
</dbReference>
<sequence>MSKQRPQSTVIMSKESYPLSKHANDGLSTYGNSRNMIGYANSPPNVQWPNGAKVALNLVLNYEEGGENCLLHGDNESEKLLSEIVGAGAIPNQRHANMESLYDYGSRAGYWRLYNLLTKKYQVPCTVFAVGMALERNPPVCESMKYAIQHCGWEVASHGYRWWDYQNVAMDVEREHIARSVQIHKDVLGVRPVGMYQGKPNVNTRRLVMEEGGFLYDSDAYDDDLPYWTTTPEGQPHLVIPYTLSENDMKFASPNGFSHGKEFSTYLKDNLTYLLEEGRNGSPKMMSVGLHCRLVGRPGRAKGLEEFLEFVESLGDDVWVTTRAEIAKHWYKHHYPGVGSGGGRSSL</sequence>
<feature type="domain" description="NodB homology" evidence="1">
    <location>
        <begin position="96"/>
        <end position="321"/>
    </location>
</feature>
<dbReference type="InterPro" id="IPR011330">
    <property type="entry name" value="Glyco_hydro/deAcase_b/a-brl"/>
</dbReference>
<protein>
    <submittedName>
        <fullName evidence="2">Chitooligosaccharide deacetylase</fullName>
        <ecNumber evidence="2">4.1.1.97</ecNumber>
    </submittedName>
</protein>
<dbReference type="EMBL" id="JATAAI010000052">
    <property type="protein sequence ID" value="KAK1733218.1"/>
    <property type="molecule type" value="Genomic_DNA"/>
</dbReference>
<comment type="caution">
    <text evidence="2">The sequence shown here is derived from an EMBL/GenBank/DDBJ whole genome shotgun (WGS) entry which is preliminary data.</text>
</comment>
<gene>
    <name evidence="2" type="ORF">QTG54_016075</name>
</gene>
<dbReference type="GO" id="GO:0051997">
    <property type="term" value="F:2-oxo-4-hydroxy-4-carboxy-5-ureidoimidazoline decarboxylase activity"/>
    <property type="evidence" value="ECO:0007669"/>
    <property type="project" value="UniProtKB-EC"/>
</dbReference>
<dbReference type="NCBIfam" id="TIGR03212">
    <property type="entry name" value="uraD_N-term-dom"/>
    <property type="match status" value="1"/>
</dbReference>